<evidence type="ECO:0000259" key="1">
    <source>
        <dbReference type="PROSITE" id="PS50181"/>
    </source>
</evidence>
<dbReference type="PROSITE" id="PS50181">
    <property type="entry name" value="FBOX"/>
    <property type="match status" value="1"/>
</dbReference>
<sequence length="243" mass="27977">MILTELPTEILDAVAEYVPANGLRRLARTCSQLHTVALKQLWYQVRIDVGKVKSDDTHPEDRGCLCIHQQKAQVTSFATRCFCRRSQVYINHAVIDPLLVHHSKRPLPFEYVRRLYIYILQHDYTFAKAFSSSDFHGRTRTFRKAMDAYKQLFLEIIPTLKLNSILLVVQEDRMSADHMFLMVDYLATLSPAPIYMGMHCTVGILPSLDQTQLNLSLLRSVELSIYNCQFKPQLSVINSVQSQ</sequence>
<reference evidence="2" key="2">
    <citation type="submission" date="2014-06" db="EMBL/GenBank/DDBJ databases">
        <title>The complete genome of Blastobotrys (Arxula) adeninivorans LS3 - a yeast of biotechnological interest.</title>
        <authorList>
            <person name="Kunze G."/>
            <person name="Gaillardin C."/>
            <person name="Czernicka M."/>
            <person name="Durrens P."/>
            <person name="Martin T."/>
            <person name="Boer E."/>
            <person name="Gabaldon T."/>
            <person name="Cruz J."/>
            <person name="Talla E."/>
            <person name="Marck C."/>
            <person name="Goffeau A."/>
            <person name="Barbe V."/>
            <person name="Baret P."/>
            <person name="Baronian K."/>
            <person name="Beier S."/>
            <person name="Bleykasten C."/>
            <person name="Bode R."/>
            <person name="Casaregola S."/>
            <person name="Despons L."/>
            <person name="Fairhead C."/>
            <person name="Giersberg M."/>
            <person name="Gierski P."/>
            <person name="Hahnel U."/>
            <person name="Hartmann A."/>
            <person name="Jankowska D."/>
            <person name="Jubin C."/>
            <person name="Jung P."/>
            <person name="Lafontaine I."/>
            <person name="Leh-Louis V."/>
            <person name="Lemaire M."/>
            <person name="Marcet-Houben M."/>
            <person name="Mascher M."/>
            <person name="Morel G."/>
            <person name="Richard G.-F."/>
            <person name="Riechen J."/>
            <person name="Sacerdot C."/>
            <person name="Sarkar A."/>
            <person name="Savel G."/>
            <person name="Schacherer J."/>
            <person name="Sherman D."/>
            <person name="Straub M.-L."/>
            <person name="Stein N."/>
            <person name="Thierry A."/>
            <person name="Trautwein-Schult A."/>
            <person name="Westhof E."/>
            <person name="Worch S."/>
            <person name="Dujon B."/>
            <person name="Souciet J.-L."/>
            <person name="Wincker P."/>
            <person name="Scholz U."/>
            <person name="Neuveglise N."/>
        </authorList>
    </citation>
    <scope>NUCLEOTIDE SEQUENCE</scope>
    <source>
        <strain evidence="2">LS3</strain>
    </source>
</reference>
<dbReference type="Pfam" id="PF12937">
    <property type="entry name" value="F-box-like"/>
    <property type="match status" value="1"/>
</dbReference>
<feature type="domain" description="F-box" evidence="1">
    <location>
        <begin position="1"/>
        <end position="45"/>
    </location>
</feature>
<reference evidence="2" key="1">
    <citation type="submission" date="2014-02" db="EMBL/GenBank/DDBJ databases">
        <authorList>
            <person name="Genoscope - CEA"/>
        </authorList>
    </citation>
    <scope>NUCLEOTIDE SEQUENCE</scope>
    <source>
        <strain evidence="2">LS3</strain>
    </source>
</reference>
<evidence type="ECO:0000313" key="2">
    <source>
        <dbReference type="EMBL" id="CDP38038.1"/>
    </source>
</evidence>
<dbReference type="InterPro" id="IPR001810">
    <property type="entry name" value="F-box_dom"/>
</dbReference>
<organism evidence="2">
    <name type="scientific">Blastobotrys adeninivorans</name>
    <name type="common">Yeast</name>
    <name type="synonym">Arxula adeninivorans</name>
    <dbReference type="NCBI Taxonomy" id="409370"/>
    <lineage>
        <taxon>Eukaryota</taxon>
        <taxon>Fungi</taxon>
        <taxon>Dikarya</taxon>
        <taxon>Ascomycota</taxon>
        <taxon>Saccharomycotina</taxon>
        <taxon>Dipodascomycetes</taxon>
        <taxon>Dipodascales</taxon>
        <taxon>Trichomonascaceae</taxon>
        <taxon>Blastobotrys</taxon>
    </lineage>
</organism>
<name>A0A060TAP3_BLAAD</name>
<dbReference type="AlphaFoldDB" id="A0A060TAP3"/>
<dbReference type="PhylomeDB" id="A0A060TAP3"/>
<dbReference type="InterPro" id="IPR036047">
    <property type="entry name" value="F-box-like_dom_sf"/>
</dbReference>
<dbReference type="EMBL" id="HG937694">
    <property type="protein sequence ID" value="CDP38038.1"/>
    <property type="molecule type" value="Genomic_DNA"/>
</dbReference>
<dbReference type="SUPFAM" id="SSF81383">
    <property type="entry name" value="F-box domain"/>
    <property type="match status" value="1"/>
</dbReference>
<dbReference type="CDD" id="cd09917">
    <property type="entry name" value="F-box_SF"/>
    <property type="match status" value="1"/>
</dbReference>
<protein>
    <submittedName>
        <fullName evidence="2">ARAD1D25388p</fullName>
    </submittedName>
</protein>
<gene>
    <name evidence="2" type="ORF">GNLVRS02_ARAD1D25388g</name>
</gene>
<accession>A0A060TAP3</accession>
<proteinExistence type="predicted"/>